<dbReference type="SUPFAM" id="SSF56317">
    <property type="entry name" value="Carbon-nitrogen hydrolase"/>
    <property type="match status" value="1"/>
</dbReference>
<feature type="domain" description="CN hydrolase" evidence="2">
    <location>
        <begin position="3"/>
        <end position="264"/>
    </location>
</feature>
<evidence type="ECO:0000256" key="1">
    <source>
        <dbReference type="ARBA" id="ARBA00022801"/>
    </source>
</evidence>
<name>A0A9W6DHD4_9FIRM</name>
<accession>A0A9W6DHD4</accession>
<reference evidence="3" key="1">
    <citation type="submission" date="2022-06" db="EMBL/GenBank/DDBJ databases">
        <title>Vallitalea longa sp. nov., an anaerobic bacterium isolated from marine sediment.</title>
        <authorList>
            <person name="Hirano S."/>
            <person name="Terahara T."/>
            <person name="Mori K."/>
            <person name="Hamada M."/>
            <person name="Matsumoto R."/>
            <person name="Kobayashi T."/>
        </authorList>
    </citation>
    <scope>NUCLEOTIDE SEQUENCE</scope>
    <source>
        <strain evidence="3">SH18-1</strain>
    </source>
</reference>
<dbReference type="GO" id="GO:0016811">
    <property type="term" value="F:hydrolase activity, acting on carbon-nitrogen (but not peptide) bonds, in linear amides"/>
    <property type="evidence" value="ECO:0007669"/>
    <property type="project" value="TreeGrafter"/>
</dbReference>
<dbReference type="InterPro" id="IPR050345">
    <property type="entry name" value="Aliph_Amidase/BUP"/>
</dbReference>
<dbReference type="PANTHER" id="PTHR43674">
    <property type="entry name" value="NITRILASE C965.09-RELATED"/>
    <property type="match status" value="1"/>
</dbReference>
<keyword evidence="4" id="KW-1185">Reference proteome</keyword>
<protein>
    <submittedName>
        <fullName evidence="3">Hydrolase</fullName>
    </submittedName>
</protein>
<dbReference type="Pfam" id="PF00795">
    <property type="entry name" value="CN_hydrolase"/>
    <property type="match status" value="1"/>
</dbReference>
<evidence type="ECO:0000313" key="3">
    <source>
        <dbReference type="EMBL" id="GKX30754.1"/>
    </source>
</evidence>
<comment type="caution">
    <text evidence="3">The sequence shown here is derived from an EMBL/GenBank/DDBJ whole genome shotgun (WGS) entry which is preliminary data.</text>
</comment>
<dbReference type="InterPro" id="IPR036526">
    <property type="entry name" value="C-N_Hydrolase_sf"/>
</dbReference>
<dbReference type="PANTHER" id="PTHR43674:SF16">
    <property type="entry name" value="CARBON-NITROGEN FAMILY, PUTATIVE (AFU_ORTHOLOGUE AFUA_5G02350)-RELATED"/>
    <property type="match status" value="1"/>
</dbReference>
<dbReference type="Proteomes" id="UP001144256">
    <property type="component" value="Unassembled WGS sequence"/>
</dbReference>
<gene>
    <name evidence="3" type="ORF">SH1V18_32340</name>
</gene>
<proteinExistence type="predicted"/>
<dbReference type="PROSITE" id="PS50263">
    <property type="entry name" value="CN_HYDROLASE"/>
    <property type="match status" value="1"/>
</dbReference>
<organism evidence="3 4">
    <name type="scientific">Vallitalea longa</name>
    <dbReference type="NCBI Taxonomy" id="2936439"/>
    <lineage>
        <taxon>Bacteria</taxon>
        <taxon>Bacillati</taxon>
        <taxon>Bacillota</taxon>
        <taxon>Clostridia</taxon>
        <taxon>Lachnospirales</taxon>
        <taxon>Vallitaleaceae</taxon>
        <taxon>Vallitalea</taxon>
    </lineage>
</organism>
<dbReference type="InterPro" id="IPR003010">
    <property type="entry name" value="C-N_Hydrolase"/>
</dbReference>
<keyword evidence="1 3" id="KW-0378">Hydrolase</keyword>
<evidence type="ECO:0000313" key="4">
    <source>
        <dbReference type="Proteomes" id="UP001144256"/>
    </source>
</evidence>
<dbReference type="CDD" id="cd07197">
    <property type="entry name" value="nitrilase"/>
    <property type="match status" value="1"/>
</dbReference>
<dbReference type="Gene3D" id="3.60.110.10">
    <property type="entry name" value="Carbon-nitrogen hydrolase"/>
    <property type="match status" value="1"/>
</dbReference>
<sequence>MKLKIALLQLEPNKNDQLANTVKADSYCRQAAKEGADIVLLPEMWNIGYTPYHNEVNDYDYNPCNPKYPELLEKWKRQSISTDSDYIKHFCYLAKELNIAIGITYLETYGNQNPRNTLSIIDHNGNIVMTYAKVHTCDFSLEYHCTSGDEFKVIDLETSKGRVKIGAMICYDREFPESARVLMLKGAEIVLVPNACELEINRLSQIRTRAFENMVGIAVCNYAGKGLGHSVAFDGIAFDENGCRDMKIIEADENEGIYMADFNLESLRDYRKRETWGNAYRKPNTYKEIVSTDVKAPFIRNNKDWLDI</sequence>
<dbReference type="RefSeq" id="WP_281817221.1">
    <property type="nucleotide sequence ID" value="NZ_BRLB01000011.1"/>
</dbReference>
<dbReference type="AlphaFoldDB" id="A0A9W6DHD4"/>
<evidence type="ECO:0000259" key="2">
    <source>
        <dbReference type="PROSITE" id="PS50263"/>
    </source>
</evidence>
<dbReference type="EMBL" id="BRLB01000011">
    <property type="protein sequence ID" value="GKX30754.1"/>
    <property type="molecule type" value="Genomic_DNA"/>
</dbReference>